<proteinExistence type="inferred from homology"/>
<feature type="non-terminal residue" evidence="7">
    <location>
        <position position="1"/>
    </location>
</feature>
<name>A0A7K4S1X8_COLPI</name>
<dbReference type="GO" id="GO:0006936">
    <property type="term" value="P:muscle contraction"/>
    <property type="evidence" value="ECO:0007669"/>
    <property type="project" value="TreeGrafter"/>
</dbReference>
<evidence type="ECO:0000256" key="6">
    <source>
        <dbReference type="SAM" id="MobiDB-lite"/>
    </source>
</evidence>
<keyword evidence="3" id="KW-0963">Cytoplasm</keyword>
<dbReference type="GO" id="GO:0030239">
    <property type="term" value="P:myofibril assembly"/>
    <property type="evidence" value="ECO:0007669"/>
    <property type="project" value="TreeGrafter"/>
</dbReference>
<reference evidence="7 8" key="1">
    <citation type="submission" date="2019-09" db="EMBL/GenBank/DDBJ databases">
        <title>Bird 10,000 Genomes (B10K) Project - Family phase.</title>
        <authorList>
            <person name="Zhang G."/>
        </authorList>
    </citation>
    <scope>NUCLEOTIDE SEQUENCE [LARGE SCALE GENOMIC DNA]</scope>
    <source>
        <strain evidence="7">B10K-DU-021-26</strain>
        <tissue evidence="7">Mixed tissue sample</tissue>
    </source>
</reference>
<feature type="non-terminal residue" evidence="7">
    <location>
        <position position="315"/>
    </location>
</feature>
<dbReference type="InterPro" id="IPR004934">
    <property type="entry name" value="TMOD"/>
</dbReference>
<gene>
    <name evidence="7" type="primary">Tmod1</name>
    <name evidence="7" type="ORF">COLPIC_R04740</name>
</gene>
<comment type="similarity">
    <text evidence="2">Belongs to the tropomodulin family.</text>
</comment>
<protein>
    <submittedName>
        <fullName evidence="7">TMOD1 protein</fullName>
    </submittedName>
</protein>
<sequence length="315" mass="35515">MSYRKELEKYRDLDEDKILGALTEEELRKLENELEELDPDNALLPAGLRQRDQTQKPPTGPFRREELMAHLEQQAKDIKDREDLVPFTGEKRGMVILCTMLSVTLPPPDTASGRGETHPKRTCCCSGCFWFHMSYFSLAGVIKPTQYKPVPDEEPNSTDVEETLKRIQSNDPDLEEVNLNNIMNIPIPILKAFAEALKNNTYVKKFSIVGTRSNDPVAFALAEMLKVNNTLKSLNVESNFISGSGILAVVEALQSNTSLVELRIDNQSQPLGNKVEMEIANMLEKNTSLLKFGYHFTQQGPRLRASNAMMNNNDL</sequence>
<dbReference type="Gene3D" id="3.80.10.10">
    <property type="entry name" value="Ribonuclease Inhibitor"/>
    <property type="match status" value="1"/>
</dbReference>
<dbReference type="EMBL" id="VYZG01000843">
    <property type="protein sequence ID" value="NWQ79099.1"/>
    <property type="molecule type" value="Genomic_DNA"/>
</dbReference>
<feature type="region of interest" description="Disordered" evidence="6">
    <location>
        <begin position="38"/>
        <end position="61"/>
    </location>
</feature>
<dbReference type="GO" id="GO:0051694">
    <property type="term" value="P:pointed-end actin filament capping"/>
    <property type="evidence" value="ECO:0007669"/>
    <property type="project" value="InterPro"/>
</dbReference>
<dbReference type="GO" id="GO:0005865">
    <property type="term" value="C:striated muscle thin filament"/>
    <property type="evidence" value="ECO:0007669"/>
    <property type="project" value="TreeGrafter"/>
</dbReference>
<comment type="subcellular location">
    <subcellularLocation>
        <location evidence="1">Cytoplasm</location>
        <location evidence="1">Cytoskeleton</location>
    </subcellularLocation>
</comment>
<dbReference type="FunFam" id="3.80.10.10:FF:000006">
    <property type="entry name" value="Tropomodulin 2"/>
    <property type="match status" value="1"/>
</dbReference>
<dbReference type="SUPFAM" id="SSF52047">
    <property type="entry name" value="RNI-like"/>
    <property type="match status" value="1"/>
</dbReference>
<dbReference type="GO" id="GO:0005523">
    <property type="term" value="F:tropomyosin binding"/>
    <property type="evidence" value="ECO:0007669"/>
    <property type="project" value="InterPro"/>
</dbReference>
<dbReference type="PANTHER" id="PTHR10901">
    <property type="entry name" value="TROPOMODULIN"/>
    <property type="match status" value="1"/>
</dbReference>
<dbReference type="AlphaFoldDB" id="A0A7K4S1X8"/>
<evidence type="ECO:0000256" key="1">
    <source>
        <dbReference type="ARBA" id="ARBA00004245"/>
    </source>
</evidence>
<evidence type="ECO:0000256" key="5">
    <source>
        <dbReference type="ARBA" id="ARBA00023212"/>
    </source>
</evidence>
<dbReference type="GO" id="GO:0003779">
    <property type="term" value="F:actin binding"/>
    <property type="evidence" value="ECO:0007669"/>
    <property type="project" value="UniProtKB-KW"/>
</dbReference>
<dbReference type="OrthoDB" id="2163268at2759"/>
<dbReference type="GO" id="GO:0007015">
    <property type="term" value="P:actin filament organization"/>
    <property type="evidence" value="ECO:0007669"/>
    <property type="project" value="TreeGrafter"/>
</dbReference>
<keyword evidence="8" id="KW-1185">Reference proteome</keyword>
<evidence type="ECO:0000256" key="2">
    <source>
        <dbReference type="ARBA" id="ARBA00009345"/>
    </source>
</evidence>
<evidence type="ECO:0000256" key="4">
    <source>
        <dbReference type="ARBA" id="ARBA00023203"/>
    </source>
</evidence>
<dbReference type="PANTHER" id="PTHR10901:SF8">
    <property type="entry name" value="TROPOMODULIN-1"/>
    <property type="match status" value="1"/>
</dbReference>
<evidence type="ECO:0000313" key="7">
    <source>
        <dbReference type="EMBL" id="NWQ79099.1"/>
    </source>
</evidence>
<organism evidence="7 8">
    <name type="scientific">Columbina picui</name>
    <name type="common">Picui ground-dove</name>
    <dbReference type="NCBI Taxonomy" id="115618"/>
    <lineage>
        <taxon>Eukaryota</taxon>
        <taxon>Metazoa</taxon>
        <taxon>Chordata</taxon>
        <taxon>Craniata</taxon>
        <taxon>Vertebrata</taxon>
        <taxon>Euteleostomi</taxon>
        <taxon>Archelosauria</taxon>
        <taxon>Archosauria</taxon>
        <taxon>Dinosauria</taxon>
        <taxon>Saurischia</taxon>
        <taxon>Theropoda</taxon>
        <taxon>Coelurosauria</taxon>
        <taxon>Aves</taxon>
        <taxon>Neognathae</taxon>
        <taxon>Neoaves</taxon>
        <taxon>Columbimorphae</taxon>
        <taxon>Columbiformes</taxon>
        <taxon>Columbidae</taxon>
        <taxon>Columbina</taxon>
    </lineage>
</organism>
<keyword evidence="5" id="KW-0206">Cytoskeleton</keyword>
<accession>A0A7K4S1X8</accession>
<evidence type="ECO:0000313" key="8">
    <source>
        <dbReference type="Proteomes" id="UP000530263"/>
    </source>
</evidence>
<dbReference type="Proteomes" id="UP000530263">
    <property type="component" value="Unassembled WGS sequence"/>
</dbReference>
<evidence type="ECO:0000256" key="3">
    <source>
        <dbReference type="ARBA" id="ARBA00022490"/>
    </source>
</evidence>
<comment type="caution">
    <text evidence="7">The sequence shown here is derived from an EMBL/GenBank/DDBJ whole genome shotgun (WGS) entry which is preliminary data.</text>
</comment>
<dbReference type="InterPro" id="IPR032675">
    <property type="entry name" value="LRR_dom_sf"/>
</dbReference>
<keyword evidence="4" id="KW-0009">Actin-binding</keyword>
<dbReference type="Pfam" id="PF03250">
    <property type="entry name" value="Tropomodulin"/>
    <property type="match status" value="1"/>
</dbReference>